<feature type="domain" description="HMA" evidence="3">
    <location>
        <begin position="28"/>
        <end position="94"/>
    </location>
</feature>
<sequence length="124" mass="13641">MRIIKMVLVLLLAVTGSAMAQAKKGTLATAKIKVPSVQCNMCKDAIQRYFLKEEGVKSMVVDVKKKEATVKYYTDRTNIENIKTAIANVGYDADDVTANEDSYNDLPKCCKKPEDGGGPVQKKH</sequence>
<evidence type="ECO:0000313" key="5">
    <source>
        <dbReference type="Proteomes" id="UP001485459"/>
    </source>
</evidence>
<feature type="region of interest" description="Disordered" evidence="1">
    <location>
        <begin position="103"/>
        <end position="124"/>
    </location>
</feature>
<dbReference type="Pfam" id="PF00403">
    <property type="entry name" value="HMA"/>
    <property type="match status" value="1"/>
</dbReference>
<evidence type="ECO:0000313" key="4">
    <source>
        <dbReference type="EMBL" id="WZN40533.1"/>
    </source>
</evidence>
<dbReference type="InterPro" id="IPR006121">
    <property type="entry name" value="HMA_dom"/>
</dbReference>
<protein>
    <submittedName>
        <fullName evidence="4">Cation transporter</fullName>
    </submittedName>
</protein>
<dbReference type="SUPFAM" id="SSF55008">
    <property type="entry name" value="HMA, heavy metal-associated domain"/>
    <property type="match status" value="1"/>
</dbReference>
<accession>A0ABZ2YM10</accession>
<dbReference type="InterPro" id="IPR036163">
    <property type="entry name" value="HMA_dom_sf"/>
</dbReference>
<proteinExistence type="predicted"/>
<dbReference type="CDD" id="cd00371">
    <property type="entry name" value="HMA"/>
    <property type="match status" value="1"/>
</dbReference>
<keyword evidence="2" id="KW-0732">Signal</keyword>
<keyword evidence="5" id="KW-1185">Reference proteome</keyword>
<feature type="signal peptide" evidence="2">
    <location>
        <begin position="1"/>
        <end position="20"/>
    </location>
</feature>
<organism evidence="4 5">
    <name type="scientific">Chitinophaga pollutisoli</name>
    <dbReference type="NCBI Taxonomy" id="3133966"/>
    <lineage>
        <taxon>Bacteria</taxon>
        <taxon>Pseudomonadati</taxon>
        <taxon>Bacteroidota</taxon>
        <taxon>Chitinophagia</taxon>
        <taxon>Chitinophagales</taxon>
        <taxon>Chitinophagaceae</taxon>
        <taxon>Chitinophaga</taxon>
    </lineage>
</organism>
<dbReference type="RefSeq" id="WP_341835449.1">
    <property type="nucleotide sequence ID" value="NZ_CP149822.1"/>
</dbReference>
<dbReference type="Gene3D" id="3.30.70.100">
    <property type="match status" value="1"/>
</dbReference>
<name>A0ABZ2YM10_9BACT</name>
<reference evidence="5" key="1">
    <citation type="submission" date="2024-03" db="EMBL/GenBank/DDBJ databases">
        <title>Chitinophaga horti sp. nov., isolated from garden soil.</title>
        <authorList>
            <person name="Lee D.S."/>
            <person name="Han D.M."/>
            <person name="Baek J.H."/>
            <person name="Choi D.G."/>
            <person name="Jeon J.H."/>
            <person name="Jeon C.O."/>
        </authorList>
    </citation>
    <scope>NUCLEOTIDE SEQUENCE [LARGE SCALE GENOMIC DNA]</scope>
    <source>
        <strain evidence="5">GPA1</strain>
    </source>
</reference>
<dbReference type="Proteomes" id="UP001485459">
    <property type="component" value="Chromosome"/>
</dbReference>
<evidence type="ECO:0000259" key="3">
    <source>
        <dbReference type="PROSITE" id="PS50846"/>
    </source>
</evidence>
<dbReference type="PROSITE" id="PS50846">
    <property type="entry name" value="HMA_2"/>
    <property type="match status" value="1"/>
</dbReference>
<feature type="chain" id="PRO_5047196610" evidence="2">
    <location>
        <begin position="21"/>
        <end position="124"/>
    </location>
</feature>
<gene>
    <name evidence="4" type="ORF">WJU16_21450</name>
</gene>
<evidence type="ECO:0000256" key="1">
    <source>
        <dbReference type="SAM" id="MobiDB-lite"/>
    </source>
</evidence>
<evidence type="ECO:0000256" key="2">
    <source>
        <dbReference type="SAM" id="SignalP"/>
    </source>
</evidence>
<dbReference type="EMBL" id="CP149822">
    <property type="protein sequence ID" value="WZN40533.1"/>
    <property type="molecule type" value="Genomic_DNA"/>
</dbReference>